<dbReference type="PANTHER" id="PTHR11557">
    <property type="entry name" value="PORPHOBILINOGEN DEAMINASE"/>
    <property type="match status" value="1"/>
</dbReference>
<dbReference type="Gene3D" id="3.30.160.40">
    <property type="entry name" value="Porphobilinogen deaminase, C-terminal domain"/>
    <property type="match status" value="1"/>
</dbReference>
<evidence type="ECO:0000256" key="2">
    <source>
        <dbReference type="ARBA" id="ARBA00004735"/>
    </source>
</evidence>
<proteinExistence type="inferred from homology"/>
<dbReference type="RefSeq" id="WP_085881661.1">
    <property type="nucleotide sequence ID" value="NZ_FWFR01000001.1"/>
</dbReference>
<dbReference type="Pfam" id="PF01379">
    <property type="entry name" value="Porphobil_deam"/>
    <property type="match status" value="1"/>
</dbReference>
<dbReference type="SUPFAM" id="SSF54782">
    <property type="entry name" value="Porphobilinogen deaminase (hydroxymethylbilane synthase), C-terminal domain"/>
    <property type="match status" value="1"/>
</dbReference>
<evidence type="ECO:0000256" key="5">
    <source>
        <dbReference type="ARBA" id="ARBA00022679"/>
    </source>
</evidence>
<dbReference type="AlphaFoldDB" id="A0A1Y5RHX7"/>
<dbReference type="Pfam" id="PF03900">
    <property type="entry name" value="Porphobil_deamC"/>
    <property type="match status" value="1"/>
</dbReference>
<comment type="catalytic activity">
    <reaction evidence="7 8">
        <text>4 porphobilinogen + H2O = hydroxymethylbilane + 4 NH4(+)</text>
        <dbReference type="Rhea" id="RHEA:13185"/>
        <dbReference type="ChEBI" id="CHEBI:15377"/>
        <dbReference type="ChEBI" id="CHEBI:28938"/>
        <dbReference type="ChEBI" id="CHEBI:57845"/>
        <dbReference type="ChEBI" id="CHEBI:58126"/>
        <dbReference type="EC" id="2.5.1.61"/>
    </reaction>
</comment>
<feature type="modified residue" description="S-(dipyrrolylmethanemethyl)cysteine" evidence="8">
    <location>
        <position position="243"/>
    </location>
</feature>
<dbReference type="SUPFAM" id="SSF53850">
    <property type="entry name" value="Periplasmic binding protein-like II"/>
    <property type="match status" value="1"/>
</dbReference>
<protein>
    <recommendedName>
        <fullName evidence="8">Porphobilinogen deaminase</fullName>
        <shortName evidence="8">PBG</shortName>
        <ecNumber evidence="8">2.5.1.61</ecNumber>
    </recommendedName>
    <alternativeName>
        <fullName evidence="8">Hydroxymethylbilane synthase</fullName>
        <shortName evidence="8">HMBS</shortName>
    </alternativeName>
    <alternativeName>
        <fullName evidence="8">Pre-uroporphyrinogen synthase</fullName>
    </alternativeName>
</protein>
<feature type="domain" description="Porphobilinogen deaminase C-terminal" evidence="10">
    <location>
        <begin position="228"/>
        <end position="296"/>
    </location>
</feature>
<keyword evidence="5 8" id="KW-0808">Transferase</keyword>
<keyword evidence="12" id="KW-1185">Reference proteome</keyword>
<comment type="function">
    <text evidence="1 8">Tetrapolymerization of the monopyrrole PBG into the hydroxymethylbilane pre-uroporphyrinogen in several discrete steps.</text>
</comment>
<dbReference type="UniPathway" id="UPA00251">
    <property type="reaction ID" value="UER00319"/>
</dbReference>
<dbReference type="OrthoDB" id="9810298at2"/>
<dbReference type="PANTHER" id="PTHR11557:SF0">
    <property type="entry name" value="PORPHOBILINOGEN DEAMINASE"/>
    <property type="match status" value="1"/>
</dbReference>
<reference evidence="11 12" key="1">
    <citation type="submission" date="2017-03" db="EMBL/GenBank/DDBJ databases">
        <authorList>
            <person name="Afonso C.L."/>
            <person name="Miller P.J."/>
            <person name="Scott M.A."/>
            <person name="Spackman E."/>
            <person name="Goraichik I."/>
            <person name="Dimitrov K.M."/>
            <person name="Suarez D.L."/>
            <person name="Swayne D.E."/>
        </authorList>
    </citation>
    <scope>NUCLEOTIDE SEQUENCE [LARGE SCALE GENOMIC DNA]</scope>
    <source>
        <strain evidence="11 12">CECT 7691</strain>
    </source>
</reference>
<dbReference type="InterPro" id="IPR022417">
    <property type="entry name" value="Porphobilin_deaminase_N"/>
</dbReference>
<evidence type="ECO:0000256" key="8">
    <source>
        <dbReference type="HAMAP-Rule" id="MF_00260"/>
    </source>
</evidence>
<dbReference type="InterPro" id="IPR022418">
    <property type="entry name" value="Porphobilinogen_deaminase_C"/>
</dbReference>
<dbReference type="GO" id="GO:0006782">
    <property type="term" value="P:protoporphyrinogen IX biosynthetic process"/>
    <property type="evidence" value="ECO:0007669"/>
    <property type="project" value="UniProtKB-UniRule"/>
</dbReference>
<dbReference type="FunCoup" id="A0A1Y5RHX7">
    <property type="interactions" value="587"/>
</dbReference>
<dbReference type="GO" id="GO:0005737">
    <property type="term" value="C:cytoplasm"/>
    <property type="evidence" value="ECO:0007669"/>
    <property type="project" value="UniProtKB-UniRule"/>
</dbReference>
<comment type="similarity">
    <text evidence="3 8">Belongs to the HMBS family.</text>
</comment>
<gene>
    <name evidence="8 11" type="primary">hemC</name>
    <name evidence="11" type="ORF">OCH7691_00308</name>
</gene>
<dbReference type="NCBIfam" id="TIGR00212">
    <property type="entry name" value="hemC"/>
    <property type="match status" value="1"/>
</dbReference>
<evidence type="ECO:0000256" key="6">
    <source>
        <dbReference type="ARBA" id="ARBA00023244"/>
    </source>
</evidence>
<name>A0A1Y5RHX7_9PROT</name>
<dbReference type="InterPro" id="IPR036803">
    <property type="entry name" value="Porphobilinogen_deaminase_C_sf"/>
</dbReference>
<evidence type="ECO:0000259" key="9">
    <source>
        <dbReference type="Pfam" id="PF01379"/>
    </source>
</evidence>
<accession>A0A1Y5RHX7</accession>
<keyword evidence="6 8" id="KW-0627">Porphyrin biosynthesis</keyword>
<evidence type="ECO:0000256" key="4">
    <source>
        <dbReference type="ARBA" id="ARBA00011245"/>
    </source>
</evidence>
<evidence type="ECO:0000313" key="11">
    <source>
        <dbReference type="EMBL" id="SLN15263.1"/>
    </source>
</evidence>
<sequence length="309" mass="32884">MLLKIGTRGSPLALAQANETRRRLLDAHGPALDPETVEIVVIKTSGDRIQDRALRDAGGKGLFIKELEDALFSGAIDIAVHSMKDMETALPDRLVIDCLLPREDPRDALVSPHATTLAALPAGSRIGTASLRRTAQLLHRYPELRPVLLRGNVQSRLRKMSEGVAEATFLAIAGLNRLGMSSVASAVLEPEEMLPAVAQGAIGIERRRDDERVAALLAPLHHVPTGQRVACERAMLAELDGSCHTPIAGLAEIAGPTIRLRAAVMTPDGSERLDAEGEATLSDAAALGREIGLELKGRAGPHFFSANGD</sequence>
<dbReference type="PRINTS" id="PR00151">
    <property type="entry name" value="PORPHBDMNASE"/>
</dbReference>
<dbReference type="PROSITE" id="PS00533">
    <property type="entry name" value="PORPHOBILINOGEN_DEAM"/>
    <property type="match status" value="1"/>
</dbReference>
<evidence type="ECO:0000259" key="10">
    <source>
        <dbReference type="Pfam" id="PF03900"/>
    </source>
</evidence>
<dbReference type="HAMAP" id="MF_00260">
    <property type="entry name" value="Porphobil_deam"/>
    <property type="match status" value="1"/>
</dbReference>
<dbReference type="EMBL" id="FWFR01000001">
    <property type="protein sequence ID" value="SLN15263.1"/>
    <property type="molecule type" value="Genomic_DNA"/>
</dbReference>
<comment type="pathway">
    <text evidence="2">Porphyrin-containing compound metabolism; protoporphyrin-IX biosynthesis; coproporphyrinogen-III from 5-aminolevulinate: step 2/4.</text>
</comment>
<evidence type="ECO:0000256" key="7">
    <source>
        <dbReference type="ARBA" id="ARBA00048169"/>
    </source>
</evidence>
<comment type="miscellaneous">
    <text evidence="8">The porphobilinogen subunits are added to the dipyrromethane group.</text>
</comment>
<feature type="domain" description="Porphobilinogen deaminase N-terminal" evidence="9">
    <location>
        <begin position="3"/>
        <end position="214"/>
    </location>
</feature>
<dbReference type="Proteomes" id="UP000193200">
    <property type="component" value="Unassembled WGS sequence"/>
</dbReference>
<evidence type="ECO:0000256" key="3">
    <source>
        <dbReference type="ARBA" id="ARBA00005638"/>
    </source>
</evidence>
<dbReference type="GO" id="GO:0004418">
    <property type="term" value="F:hydroxymethylbilane synthase activity"/>
    <property type="evidence" value="ECO:0007669"/>
    <property type="project" value="UniProtKB-UniRule"/>
</dbReference>
<dbReference type="Gene3D" id="3.40.190.10">
    <property type="entry name" value="Periplasmic binding protein-like II"/>
    <property type="match status" value="2"/>
</dbReference>
<dbReference type="EC" id="2.5.1.61" evidence="8"/>
<evidence type="ECO:0000256" key="1">
    <source>
        <dbReference type="ARBA" id="ARBA00002869"/>
    </source>
</evidence>
<dbReference type="InterPro" id="IPR022419">
    <property type="entry name" value="Porphobilin_deaminase_cofac_BS"/>
</dbReference>
<organism evidence="11 12">
    <name type="scientific">Oceanibacterium hippocampi</name>
    <dbReference type="NCBI Taxonomy" id="745714"/>
    <lineage>
        <taxon>Bacteria</taxon>
        <taxon>Pseudomonadati</taxon>
        <taxon>Pseudomonadota</taxon>
        <taxon>Alphaproteobacteria</taxon>
        <taxon>Sneathiellales</taxon>
        <taxon>Sneathiellaceae</taxon>
        <taxon>Oceanibacterium</taxon>
    </lineage>
</organism>
<dbReference type="InterPro" id="IPR000860">
    <property type="entry name" value="HemC"/>
</dbReference>
<dbReference type="FunFam" id="3.40.190.10:FF:000005">
    <property type="entry name" value="Porphobilinogen deaminase"/>
    <property type="match status" value="1"/>
</dbReference>
<dbReference type="PIRSF" id="PIRSF001438">
    <property type="entry name" value="4pyrrol_synth_OHMeBilane_synth"/>
    <property type="match status" value="1"/>
</dbReference>
<evidence type="ECO:0000313" key="12">
    <source>
        <dbReference type="Proteomes" id="UP000193200"/>
    </source>
</evidence>
<comment type="cofactor">
    <cofactor evidence="8">
        <name>dipyrromethane</name>
        <dbReference type="ChEBI" id="CHEBI:60342"/>
    </cofactor>
    <text evidence="8">Binds 1 dipyrromethane group covalently.</text>
</comment>
<comment type="subunit">
    <text evidence="4 8">Monomer.</text>
</comment>
<dbReference type="InParanoid" id="A0A1Y5RHX7"/>